<dbReference type="PANTHER" id="PTHR38340:SF1">
    <property type="entry name" value="S-LAYER PROTEIN"/>
    <property type="match status" value="1"/>
</dbReference>
<gene>
    <name evidence="4" type="ORF">CLV88_10151</name>
</gene>
<dbReference type="Gene3D" id="3.20.20.80">
    <property type="entry name" value="Glycosidases"/>
    <property type="match status" value="1"/>
</dbReference>
<reference evidence="4 5" key="1">
    <citation type="submission" date="2018-03" db="EMBL/GenBank/DDBJ databases">
        <title>Genomic Encyclopedia of Archaeal and Bacterial Type Strains, Phase II (KMG-II): from individual species to whole genera.</title>
        <authorList>
            <person name="Goeker M."/>
        </authorList>
    </citation>
    <scope>NUCLEOTIDE SEQUENCE [LARGE SCALE GENOMIC DNA]</scope>
    <source>
        <strain evidence="4 5">DSM 100673</strain>
    </source>
</reference>
<sequence length="1287" mass="136686">MLFFSTLALLIAGYAIFNDSSDESNDEDMQLTPDEVADEEMDPLPAPDSEIDVQATATDDVVSVEQAEVAGGEDIDPVPVPDGEVVPEVALTADAVSEEDTPSDVQSSTLRPDLTNDVDGVTLVGDNSDETLTGSDLTDNVDGAGGDDRIELLGGEDLGLGGAGDDTILGRGGTDVIDGGTGNDVLNGGNGNDFLYGEEGDDNLLGGRGDDLISTGSGTDLARGGVGDDYIFAIDPDGADDAPDTVLGGAGNDQIWGDDGDVLYGGEGVNRFEVTVGIAGNDPVVIKDLNLFHGDDAELRTDLVSFIDENGDLFTRQQLIDAETRAEDAANGEDANIFVRGELAVIIEGYTAEDLLADTNWLGNLSPHLTGRLDGNDLVEGDALVAGSDDDLFGGPGNDTLRGGDGSDHLRGNEGDDILDGTDGDDPTIAPDTLEGGDGNDTLRGDGGDLIGGQNGTDLYEVIVPSSADDAPVSIYGYEAQTESGDTERLVLLDTDGIPLSAEDVAANLVIYQSADGSEAILEYAGVQVALMKGMDALVLQNQDAWIGNFDPAPDVGLGVESAATEDTKISMTLETAVGTGNVVDSDMFGTNAVYSVNTDGGVPLENYVRAVDALDVLNVRYPAGQSDPETPGGEGETWLNIMELEEDENGELMLRPEVTAALDAVIEAHENGNDVKLVLGVPTKIFTVEEYEAMYDNMVRFTELVIEQYGETVSAFEVGNEYWIQGETAYGQKADIAARAFAEGMRNAGLDEDDQPDIIVQMATPNNGSEFHQSVDDRSFGERRDDANRQIIAQLSEEARDAIDGVVEHYYYNKKLDVFEEGSDEKRYIDKDYGIWEEAFDKELDMHITEWNVRTTNLEQNGMRAAGVLTEQFENMIEMGADGAHSWPAVHNTNSHLAGTRSDMPITDEQDRVLNSVRGAMFDVMSSELIGAELVDASFSNDDGRIEVQTYQAPGKVIFQVASRAGEAIELDLDVSTLVPNYGNITAVRIGYDQSADSSDGIYRDKEGNLVEAENTVIDGQVYYFNEHDVRATIEDLDIDSNEFEVRLKPYEVLQVVYNLPAGEEPGAPPNQVIDGTDADDTIQSEGGNDTISGLGGSDSINGGDGIDELFGGEGDDKLEGGRGDDYVRGNEGDDAVYGFGGDDDMKGHDGNDSISGNEGRDTLSGSQGDDLLRGGDDQDILNGGQGADTLAGGEGVDTLTGYSGADLFRFSEDHMAQGDVITDFEVGRDVIELSYDDIQSVGDLRFEDVSQGVAIFVGDHGGMLLQGSLTAAQMNDPRNFIFLAA</sequence>
<dbReference type="Gene3D" id="2.150.10.10">
    <property type="entry name" value="Serralysin-like metalloprotease, C-terminal"/>
    <property type="match status" value="4"/>
</dbReference>
<keyword evidence="5" id="KW-1185">Reference proteome</keyword>
<dbReference type="GO" id="GO:0005509">
    <property type="term" value="F:calcium ion binding"/>
    <property type="evidence" value="ECO:0007669"/>
    <property type="project" value="InterPro"/>
</dbReference>
<comment type="subcellular location">
    <subcellularLocation>
        <location evidence="1">Secreted</location>
    </subcellularLocation>
</comment>
<evidence type="ECO:0000256" key="3">
    <source>
        <dbReference type="SAM" id="MobiDB-lite"/>
    </source>
</evidence>
<name>A0A2P8FIV0_9RHOB</name>
<dbReference type="InterPro" id="IPR001343">
    <property type="entry name" value="Hemolysn_Ca-bd"/>
</dbReference>
<evidence type="ECO:0000313" key="4">
    <source>
        <dbReference type="EMBL" id="PSL21628.1"/>
    </source>
</evidence>
<accession>A0A2P8FIV0</accession>
<dbReference type="PRINTS" id="PR00313">
    <property type="entry name" value="CABNDNGRPT"/>
</dbReference>
<dbReference type="Proteomes" id="UP000240418">
    <property type="component" value="Unassembled WGS sequence"/>
</dbReference>
<dbReference type="Pfam" id="PF00353">
    <property type="entry name" value="HemolysinCabind"/>
    <property type="match status" value="7"/>
</dbReference>
<feature type="compositionally biased region" description="Basic and acidic residues" evidence="3">
    <location>
        <begin position="1116"/>
        <end position="1133"/>
    </location>
</feature>
<feature type="region of interest" description="Disordered" evidence="3">
    <location>
        <begin position="95"/>
        <end position="118"/>
    </location>
</feature>
<dbReference type="PANTHER" id="PTHR38340">
    <property type="entry name" value="S-LAYER PROTEIN"/>
    <property type="match status" value="1"/>
</dbReference>
<dbReference type="PROSITE" id="PS00330">
    <property type="entry name" value="HEMOLYSIN_CALCIUM"/>
    <property type="match status" value="4"/>
</dbReference>
<comment type="caution">
    <text evidence="4">The sequence shown here is derived from an EMBL/GenBank/DDBJ whole genome shotgun (WGS) entry which is preliminary data.</text>
</comment>
<evidence type="ECO:0000313" key="5">
    <source>
        <dbReference type="Proteomes" id="UP000240418"/>
    </source>
</evidence>
<evidence type="ECO:0000256" key="1">
    <source>
        <dbReference type="ARBA" id="ARBA00004613"/>
    </source>
</evidence>
<protein>
    <submittedName>
        <fullName evidence="4">Ca2+-binding RTX toxin-like protein</fullName>
    </submittedName>
</protein>
<proteinExistence type="predicted"/>
<organism evidence="4 5">
    <name type="scientific">Shimia abyssi</name>
    <dbReference type="NCBI Taxonomy" id="1662395"/>
    <lineage>
        <taxon>Bacteria</taxon>
        <taxon>Pseudomonadati</taxon>
        <taxon>Pseudomonadota</taxon>
        <taxon>Alphaproteobacteria</taxon>
        <taxon>Rhodobacterales</taxon>
        <taxon>Roseobacteraceae</taxon>
    </lineage>
</organism>
<keyword evidence="2" id="KW-0964">Secreted</keyword>
<dbReference type="SUPFAM" id="SSF51120">
    <property type="entry name" value="beta-Roll"/>
    <property type="match status" value="4"/>
</dbReference>
<feature type="compositionally biased region" description="Basic and acidic residues" evidence="3">
    <location>
        <begin position="405"/>
        <end position="414"/>
    </location>
</feature>
<evidence type="ECO:0000256" key="2">
    <source>
        <dbReference type="ARBA" id="ARBA00022525"/>
    </source>
</evidence>
<feature type="compositionally biased region" description="Acidic residues" evidence="3">
    <location>
        <begin position="415"/>
        <end position="426"/>
    </location>
</feature>
<dbReference type="InterPro" id="IPR018511">
    <property type="entry name" value="Hemolysin-typ_Ca-bd_CS"/>
</dbReference>
<feature type="compositionally biased region" description="Acidic residues" evidence="3">
    <location>
        <begin position="20"/>
        <end position="42"/>
    </location>
</feature>
<feature type="region of interest" description="Disordered" evidence="3">
    <location>
        <begin position="387"/>
        <end position="451"/>
    </location>
</feature>
<dbReference type="InterPro" id="IPR011049">
    <property type="entry name" value="Serralysin-like_metalloprot_C"/>
</dbReference>
<dbReference type="SUPFAM" id="SSF51445">
    <property type="entry name" value="(Trans)glycosidases"/>
    <property type="match status" value="1"/>
</dbReference>
<feature type="region of interest" description="Disordered" evidence="3">
    <location>
        <begin position="1087"/>
        <end position="1195"/>
    </location>
</feature>
<dbReference type="InterPro" id="IPR017853">
    <property type="entry name" value="GH"/>
</dbReference>
<dbReference type="GO" id="GO:0005576">
    <property type="term" value="C:extracellular region"/>
    <property type="evidence" value="ECO:0007669"/>
    <property type="project" value="UniProtKB-SubCell"/>
</dbReference>
<feature type="region of interest" description="Disordered" evidence="3">
    <location>
        <begin position="19"/>
        <end position="49"/>
    </location>
</feature>
<dbReference type="RefSeq" id="WP_165798775.1">
    <property type="nucleotide sequence ID" value="NZ_PYGJ01000001.1"/>
</dbReference>
<dbReference type="InterPro" id="IPR050557">
    <property type="entry name" value="RTX_toxin/Mannuronan_C5-epim"/>
</dbReference>
<dbReference type="EMBL" id="PYGJ01000001">
    <property type="protein sequence ID" value="PSL21628.1"/>
    <property type="molecule type" value="Genomic_DNA"/>
</dbReference>